<sequence>MGNCINLMQSPPKNVRVLVCNGGEEKFKASTKVRKIVCGPYKGYDLVHFAQPNLPLPPNAKLLPAEVYVLIPRKDHLSLEVVGHVGRREPLKVKIVVTRKQLEFLVRNAKDFQIGKINPKSSWHIHSSQQWRPSLATIQE</sequence>
<proteinExistence type="predicted"/>
<dbReference type="Proteomes" id="UP001055879">
    <property type="component" value="Linkage Group LG06"/>
</dbReference>
<organism evidence="1 2">
    <name type="scientific">Arctium lappa</name>
    <name type="common">Greater burdock</name>
    <name type="synonym">Lappa major</name>
    <dbReference type="NCBI Taxonomy" id="4217"/>
    <lineage>
        <taxon>Eukaryota</taxon>
        <taxon>Viridiplantae</taxon>
        <taxon>Streptophyta</taxon>
        <taxon>Embryophyta</taxon>
        <taxon>Tracheophyta</taxon>
        <taxon>Spermatophyta</taxon>
        <taxon>Magnoliopsida</taxon>
        <taxon>eudicotyledons</taxon>
        <taxon>Gunneridae</taxon>
        <taxon>Pentapetalae</taxon>
        <taxon>asterids</taxon>
        <taxon>campanulids</taxon>
        <taxon>Asterales</taxon>
        <taxon>Asteraceae</taxon>
        <taxon>Carduoideae</taxon>
        <taxon>Cardueae</taxon>
        <taxon>Arctiinae</taxon>
        <taxon>Arctium</taxon>
    </lineage>
</organism>
<reference evidence="2" key="1">
    <citation type="journal article" date="2022" name="Mol. Ecol. Resour.">
        <title>The genomes of chicory, endive, great burdock and yacon provide insights into Asteraceae palaeo-polyploidization history and plant inulin production.</title>
        <authorList>
            <person name="Fan W."/>
            <person name="Wang S."/>
            <person name="Wang H."/>
            <person name="Wang A."/>
            <person name="Jiang F."/>
            <person name="Liu H."/>
            <person name="Zhao H."/>
            <person name="Xu D."/>
            <person name="Zhang Y."/>
        </authorList>
    </citation>
    <scope>NUCLEOTIDE SEQUENCE [LARGE SCALE GENOMIC DNA]</scope>
    <source>
        <strain evidence="2">cv. Niubang</strain>
    </source>
</reference>
<name>A0ACB9B7Z3_ARCLA</name>
<comment type="caution">
    <text evidence="1">The sequence shown here is derived from an EMBL/GenBank/DDBJ whole genome shotgun (WGS) entry which is preliminary data.</text>
</comment>
<gene>
    <name evidence="1" type="ORF">L6452_19475</name>
</gene>
<reference evidence="1 2" key="2">
    <citation type="journal article" date="2022" name="Mol. Ecol. Resour.">
        <title>The genomes of chicory, endive, great burdock and yacon provide insights into Asteraceae paleo-polyploidization history and plant inulin production.</title>
        <authorList>
            <person name="Fan W."/>
            <person name="Wang S."/>
            <person name="Wang H."/>
            <person name="Wang A."/>
            <person name="Jiang F."/>
            <person name="Liu H."/>
            <person name="Zhao H."/>
            <person name="Xu D."/>
            <person name="Zhang Y."/>
        </authorList>
    </citation>
    <scope>NUCLEOTIDE SEQUENCE [LARGE SCALE GENOMIC DNA]</scope>
    <source>
        <strain evidence="2">cv. Niubang</strain>
    </source>
</reference>
<accession>A0ACB9B7Z3</accession>
<evidence type="ECO:0000313" key="2">
    <source>
        <dbReference type="Proteomes" id="UP001055879"/>
    </source>
</evidence>
<dbReference type="EMBL" id="CM042052">
    <property type="protein sequence ID" value="KAI3718597.1"/>
    <property type="molecule type" value="Genomic_DNA"/>
</dbReference>
<protein>
    <submittedName>
        <fullName evidence="1">Uncharacterized protein</fullName>
    </submittedName>
</protein>
<evidence type="ECO:0000313" key="1">
    <source>
        <dbReference type="EMBL" id="KAI3718597.1"/>
    </source>
</evidence>
<keyword evidence="2" id="KW-1185">Reference proteome</keyword>